<dbReference type="CDD" id="cd24015">
    <property type="entry name" value="ASKHA_NBD_PanK-III"/>
    <property type="match status" value="1"/>
</dbReference>
<dbReference type="Gene3D" id="3.30.420.40">
    <property type="match status" value="2"/>
</dbReference>
<dbReference type="NCBIfam" id="NF009855">
    <property type="entry name" value="PRK13321.1"/>
    <property type="match status" value="1"/>
</dbReference>
<keyword evidence="8 16" id="KW-0808">Transferase</keyword>
<keyword evidence="13 16" id="KW-0173">Coenzyme A biosynthesis</keyword>
<organism evidence="17 18">
    <name type="scientific">Desulforhopalus singaporensis</name>
    <dbReference type="NCBI Taxonomy" id="91360"/>
    <lineage>
        <taxon>Bacteria</taxon>
        <taxon>Pseudomonadati</taxon>
        <taxon>Thermodesulfobacteriota</taxon>
        <taxon>Desulfobulbia</taxon>
        <taxon>Desulfobulbales</taxon>
        <taxon>Desulfocapsaceae</taxon>
        <taxon>Desulforhopalus</taxon>
    </lineage>
</organism>
<gene>
    <name evidence="16" type="primary">coaX</name>
    <name evidence="17" type="ORF">SAMN05660330_01975</name>
</gene>
<evidence type="ECO:0000256" key="9">
    <source>
        <dbReference type="ARBA" id="ARBA00022741"/>
    </source>
</evidence>
<dbReference type="GO" id="GO:0015937">
    <property type="term" value="P:coenzyme A biosynthetic process"/>
    <property type="evidence" value="ECO:0007669"/>
    <property type="project" value="UniProtKB-UniRule"/>
</dbReference>
<comment type="cofactor">
    <cofactor evidence="16">
        <name>NH4(+)</name>
        <dbReference type="ChEBI" id="CHEBI:28938"/>
    </cofactor>
    <cofactor evidence="16">
        <name>K(+)</name>
        <dbReference type="ChEBI" id="CHEBI:29103"/>
    </cofactor>
    <text evidence="16">A monovalent cation. Ammonium or potassium.</text>
</comment>
<feature type="binding site" evidence="16">
    <location>
        <begin position="112"/>
        <end position="115"/>
    </location>
    <ligand>
        <name>substrate</name>
    </ligand>
</feature>
<feature type="binding site" evidence="16">
    <location>
        <begin position="6"/>
        <end position="13"/>
    </location>
    <ligand>
        <name>ATP</name>
        <dbReference type="ChEBI" id="CHEBI:30616"/>
    </ligand>
</feature>
<evidence type="ECO:0000313" key="18">
    <source>
        <dbReference type="Proteomes" id="UP000199073"/>
    </source>
</evidence>
<keyword evidence="12 16" id="KW-0630">Potassium</keyword>
<evidence type="ECO:0000256" key="8">
    <source>
        <dbReference type="ARBA" id="ARBA00022679"/>
    </source>
</evidence>
<dbReference type="GO" id="GO:0005524">
    <property type="term" value="F:ATP binding"/>
    <property type="evidence" value="ECO:0007669"/>
    <property type="project" value="UniProtKB-UniRule"/>
</dbReference>
<dbReference type="NCBIfam" id="NF009848">
    <property type="entry name" value="PRK13318.1-6"/>
    <property type="match status" value="1"/>
</dbReference>
<evidence type="ECO:0000256" key="4">
    <source>
        <dbReference type="ARBA" id="ARBA00005225"/>
    </source>
</evidence>
<evidence type="ECO:0000256" key="13">
    <source>
        <dbReference type="ARBA" id="ARBA00022993"/>
    </source>
</evidence>
<evidence type="ECO:0000256" key="3">
    <source>
        <dbReference type="ARBA" id="ARBA00004496"/>
    </source>
</evidence>
<dbReference type="HAMAP" id="MF_01274">
    <property type="entry name" value="Pantothen_kinase_3"/>
    <property type="match status" value="1"/>
</dbReference>
<sequence>MFLVVDIGNSHTVTGIFKDGKLVGQWRIKSESKSTADELGINYHTLFSLSGIDKGDIEGVVIASVVPTLQTAWVNFCKKHFSTLKESDIFVVNVDKIKDLITVRLDNPKEVGADRLVNGIAAWNLYRSKQVVIDFGTAITFDCITEKCDYLGGAILPGIAISLEALADRTAQLPHIDVSEMPSSVIGKSTVEAMKSGLLYGYGAMIDGLVKNIKTEMIADQDEEFRVVATGGMAQLIAPFADSIDVIEPMLTIYGLEYIYNTLVK</sequence>
<proteinExistence type="inferred from homology"/>
<keyword evidence="7 16" id="KW-0963">Cytoplasm</keyword>
<comment type="pathway">
    <text evidence="4 16">Cofactor biosynthesis; coenzyme A biosynthesis; CoA from (R)-pantothenate: step 1/5.</text>
</comment>
<comment type="subunit">
    <text evidence="5 16">Homodimer.</text>
</comment>
<evidence type="ECO:0000256" key="15">
    <source>
        <dbReference type="ARBA" id="ARBA00040883"/>
    </source>
</evidence>
<dbReference type="SUPFAM" id="SSF53067">
    <property type="entry name" value="Actin-like ATPase domain"/>
    <property type="match status" value="2"/>
</dbReference>
<evidence type="ECO:0000256" key="16">
    <source>
        <dbReference type="HAMAP-Rule" id="MF_01274"/>
    </source>
</evidence>
<dbReference type="PANTHER" id="PTHR34265">
    <property type="entry name" value="TYPE III PANTOTHENATE KINASE"/>
    <property type="match status" value="1"/>
</dbReference>
<dbReference type="PANTHER" id="PTHR34265:SF1">
    <property type="entry name" value="TYPE III PANTOTHENATE KINASE"/>
    <property type="match status" value="1"/>
</dbReference>
<keyword evidence="18" id="KW-1185">Reference proteome</keyword>
<dbReference type="InterPro" id="IPR004619">
    <property type="entry name" value="Type_III_PanK"/>
</dbReference>
<evidence type="ECO:0000256" key="12">
    <source>
        <dbReference type="ARBA" id="ARBA00022958"/>
    </source>
</evidence>
<accession>A0A1H0QJZ5</accession>
<dbReference type="Proteomes" id="UP000199073">
    <property type="component" value="Unassembled WGS sequence"/>
</dbReference>
<dbReference type="OrthoDB" id="9804707at2"/>
<evidence type="ECO:0000256" key="2">
    <source>
        <dbReference type="ARBA" id="ARBA00001958"/>
    </source>
</evidence>
<keyword evidence="10 16" id="KW-0418">Kinase</keyword>
<evidence type="ECO:0000256" key="7">
    <source>
        <dbReference type="ARBA" id="ARBA00022490"/>
    </source>
</evidence>
<feature type="binding site" evidence="16">
    <location>
        <position position="134"/>
    </location>
    <ligand>
        <name>K(+)</name>
        <dbReference type="ChEBI" id="CHEBI:29103"/>
    </ligand>
</feature>
<dbReference type="UniPathway" id="UPA00241">
    <property type="reaction ID" value="UER00352"/>
</dbReference>
<feature type="binding site" evidence="16">
    <location>
        <position position="137"/>
    </location>
    <ligand>
        <name>ATP</name>
        <dbReference type="ChEBI" id="CHEBI:30616"/>
    </ligand>
</feature>
<dbReference type="GO" id="GO:0004594">
    <property type="term" value="F:pantothenate kinase activity"/>
    <property type="evidence" value="ECO:0007669"/>
    <property type="project" value="UniProtKB-UniRule"/>
</dbReference>
<dbReference type="RefSeq" id="WP_092222318.1">
    <property type="nucleotide sequence ID" value="NZ_FNJI01000012.1"/>
</dbReference>
<keyword evidence="11 16" id="KW-0067">ATP-binding</keyword>
<dbReference type="Pfam" id="PF03309">
    <property type="entry name" value="Pan_kinase"/>
    <property type="match status" value="1"/>
</dbReference>
<evidence type="ECO:0000256" key="11">
    <source>
        <dbReference type="ARBA" id="ARBA00022840"/>
    </source>
</evidence>
<dbReference type="EC" id="2.7.1.33" evidence="6 16"/>
<evidence type="ECO:0000256" key="10">
    <source>
        <dbReference type="ARBA" id="ARBA00022777"/>
    </source>
</evidence>
<dbReference type="AlphaFoldDB" id="A0A1H0QJZ5"/>
<keyword evidence="9 16" id="KW-0547">Nucleotide-binding</keyword>
<comment type="caution">
    <text evidence="16">Lacks conserved residue(s) required for the propagation of feature annotation.</text>
</comment>
<comment type="similarity">
    <text evidence="14 16">Belongs to the type III pantothenate kinase family.</text>
</comment>
<evidence type="ECO:0000256" key="6">
    <source>
        <dbReference type="ARBA" id="ARBA00012102"/>
    </source>
</evidence>
<name>A0A1H0QJZ5_9BACT</name>
<dbReference type="GO" id="GO:0005737">
    <property type="term" value="C:cytoplasm"/>
    <property type="evidence" value="ECO:0007669"/>
    <property type="project" value="UniProtKB-SubCell"/>
</dbReference>
<feature type="active site" description="Proton acceptor" evidence="16">
    <location>
        <position position="114"/>
    </location>
</feature>
<dbReference type="NCBIfam" id="TIGR00671">
    <property type="entry name" value="baf"/>
    <property type="match status" value="1"/>
</dbReference>
<dbReference type="EMBL" id="FNJI01000012">
    <property type="protein sequence ID" value="SDP16988.1"/>
    <property type="molecule type" value="Genomic_DNA"/>
</dbReference>
<dbReference type="GO" id="GO:0046872">
    <property type="term" value="F:metal ion binding"/>
    <property type="evidence" value="ECO:0007669"/>
    <property type="project" value="UniProtKB-KW"/>
</dbReference>
<comment type="subcellular location">
    <subcellularLocation>
        <location evidence="3 16">Cytoplasm</location>
    </subcellularLocation>
</comment>
<evidence type="ECO:0000256" key="5">
    <source>
        <dbReference type="ARBA" id="ARBA00011738"/>
    </source>
</evidence>
<dbReference type="InterPro" id="IPR043129">
    <property type="entry name" value="ATPase_NBD"/>
</dbReference>
<keyword evidence="16" id="KW-0479">Metal-binding</keyword>
<reference evidence="17 18" key="1">
    <citation type="submission" date="2016-10" db="EMBL/GenBank/DDBJ databases">
        <authorList>
            <person name="de Groot N.N."/>
        </authorList>
    </citation>
    <scope>NUCLEOTIDE SEQUENCE [LARGE SCALE GENOMIC DNA]</scope>
    <source>
        <strain evidence="17 18">DSM 12130</strain>
    </source>
</reference>
<evidence type="ECO:0000313" key="17">
    <source>
        <dbReference type="EMBL" id="SDP16988.1"/>
    </source>
</evidence>
<comment type="function">
    <text evidence="16">Catalyzes the phosphorylation of pantothenate (Pan), the first step in CoA biosynthesis.</text>
</comment>
<comment type="catalytic activity">
    <reaction evidence="1 16">
        <text>(R)-pantothenate + ATP = (R)-4'-phosphopantothenate + ADP + H(+)</text>
        <dbReference type="Rhea" id="RHEA:16373"/>
        <dbReference type="ChEBI" id="CHEBI:10986"/>
        <dbReference type="ChEBI" id="CHEBI:15378"/>
        <dbReference type="ChEBI" id="CHEBI:29032"/>
        <dbReference type="ChEBI" id="CHEBI:30616"/>
        <dbReference type="ChEBI" id="CHEBI:456216"/>
        <dbReference type="EC" id="2.7.1.33"/>
    </reaction>
</comment>
<protein>
    <recommendedName>
        <fullName evidence="15 16">Type III pantothenate kinase</fullName>
        <ecNumber evidence="6 16">2.7.1.33</ecNumber>
    </recommendedName>
    <alternativeName>
        <fullName evidence="16">PanK-III</fullName>
    </alternativeName>
    <alternativeName>
        <fullName evidence="16">Pantothenic acid kinase</fullName>
    </alternativeName>
</protein>
<evidence type="ECO:0000256" key="14">
    <source>
        <dbReference type="ARBA" id="ARBA00038036"/>
    </source>
</evidence>
<comment type="cofactor">
    <cofactor evidence="2">
        <name>K(+)</name>
        <dbReference type="ChEBI" id="CHEBI:29103"/>
    </cofactor>
</comment>
<evidence type="ECO:0000256" key="1">
    <source>
        <dbReference type="ARBA" id="ARBA00001206"/>
    </source>
</evidence>
<feature type="binding site" evidence="16">
    <location>
        <position position="190"/>
    </location>
    <ligand>
        <name>substrate</name>
    </ligand>
</feature>
<dbReference type="STRING" id="91360.SAMN05660330_01975"/>